<evidence type="ECO:0000259" key="2">
    <source>
        <dbReference type="Pfam" id="PF13203"/>
    </source>
</evidence>
<dbReference type="PANTHER" id="PTHR38730">
    <property type="entry name" value="SLL7028 PROTEIN"/>
    <property type="match status" value="1"/>
</dbReference>
<dbReference type="Pfam" id="PF09967">
    <property type="entry name" value="DUF2201"/>
    <property type="match status" value="1"/>
</dbReference>
<dbReference type="InterPro" id="IPR036465">
    <property type="entry name" value="vWFA_dom_sf"/>
</dbReference>
<name>A0ABT2T9D5_9FIRM</name>
<evidence type="ECO:0000313" key="3">
    <source>
        <dbReference type="EMBL" id="MCU6746840.1"/>
    </source>
</evidence>
<accession>A0ABT2T9D5</accession>
<reference evidence="3 4" key="1">
    <citation type="journal article" date="2021" name="ISME Commun">
        <title>Automated analysis of genomic sequences facilitates high-throughput and comprehensive description of bacteria.</title>
        <authorList>
            <person name="Hitch T.C.A."/>
        </authorList>
    </citation>
    <scope>NUCLEOTIDE SEQUENCE [LARGE SCALE GENOMIC DNA]</scope>
    <source>
        <strain evidence="3 4">H2_18</strain>
    </source>
</reference>
<dbReference type="EMBL" id="JAOQJX010000004">
    <property type="protein sequence ID" value="MCU6746840.1"/>
    <property type="molecule type" value="Genomic_DNA"/>
</dbReference>
<dbReference type="Proteomes" id="UP001652394">
    <property type="component" value="Unassembled WGS sequence"/>
</dbReference>
<feature type="domain" description="VWA-like" evidence="1">
    <location>
        <begin position="297"/>
        <end position="435"/>
    </location>
</feature>
<gene>
    <name evidence="3" type="ORF">OCV51_04050</name>
</gene>
<evidence type="ECO:0000259" key="1">
    <source>
        <dbReference type="Pfam" id="PF09967"/>
    </source>
</evidence>
<dbReference type="SUPFAM" id="SSF53300">
    <property type="entry name" value="vWA-like"/>
    <property type="match status" value="1"/>
</dbReference>
<feature type="domain" description="Putative metallopeptidase" evidence="2">
    <location>
        <begin position="42"/>
        <end position="249"/>
    </location>
</feature>
<proteinExistence type="predicted"/>
<dbReference type="InterPro" id="IPR018698">
    <property type="entry name" value="VWA-like_dom"/>
</dbReference>
<sequence length="444" mass="52622">MEKWKEGAEERIQKEAAEKLQQIGCQILRASRDELYLGMRFLDVALSSFLYVMDPSVTPFGTDGYTMYFHPSQLGGMYRQNRILVNRGYLHMVLHCIFRHMVKRGMDNRYWNVSCDIAAEHIIDGCDQRAVRFSRSLLRRETYRRLEKEQKTLHAERIYQLLTEWELSGKEIEKLEQEFCVDDHCYWENQDPQKKPDSNLQKKWQKIDEKMETDLEIFSKEASKKSGDFLEQLKVQNKERCDYKEFLRKFSVFREEVSVDPDTFDYHFYSYGLSLYGNMPLIEPQETKEVKKVKEFVVVIDTSMSCSGSLVKRFLEETYSVLTETDGFFQKVNVHIIQCDEEVQSDVKITSAEELKEYMEHLRLFGEGGTDFRPAFSYCTRLLESGEFENLKGLIYFTDGYGIYPHKMPPYQTAFVFLEEEYEDVDVPPWAMKLILTEEEWEQK</sequence>
<dbReference type="Pfam" id="PF13203">
    <property type="entry name" value="DUF2201_N"/>
    <property type="match status" value="1"/>
</dbReference>
<dbReference type="InterPro" id="IPR025154">
    <property type="entry name" value="Put_metallopeptidase_dom"/>
</dbReference>
<organism evidence="3 4">
    <name type="scientific">Faecalicatena acetigenes</name>
    <dbReference type="NCBI Taxonomy" id="2981790"/>
    <lineage>
        <taxon>Bacteria</taxon>
        <taxon>Bacillati</taxon>
        <taxon>Bacillota</taxon>
        <taxon>Clostridia</taxon>
        <taxon>Lachnospirales</taxon>
        <taxon>Lachnospiraceae</taxon>
        <taxon>Faecalicatena</taxon>
    </lineage>
</organism>
<keyword evidence="4" id="KW-1185">Reference proteome</keyword>
<evidence type="ECO:0000313" key="4">
    <source>
        <dbReference type="Proteomes" id="UP001652394"/>
    </source>
</evidence>
<dbReference type="RefSeq" id="WP_059066330.1">
    <property type="nucleotide sequence ID" value="NZ_JAOQJX010000004.1"/>
</dbReference>
<comment type="caution">
    <text evidence="3">The sequence shown here is derived from an EMBL/GenBank/DDBJ whole genome shotgun (WGS) entry which is preliminary data.</text>
</comment>
<dbReference type="PANTHER" id="PTHR38730:SF1">
    <property type="entry name" value="SLL7028 PROTEIN"/>
    <property type="match status" value="1"/>
</dbReference>
<dbReference type="Gene3D" id="3.40.50.410">
    <property type="entry name" value="von Willebrand factor, type A domain"/>
    <property type="match status" value="1"/>
</dbReference>
<dbReference type="CDD" id="cd00198">
    <property type="entry name" value="vWFA"/>
    <property type="match status" value="1"/>
</dbReference>
<protein>
    <submittedName>
        <fullName evidence="3">VWA-like domain-containing protein</fullName>
    </submittedName>
</protein>